<dbReference type="Gene3D" id="3.40.50.300">
    <property type="entry name" value="P-loop containing nucleotide triphosphate hydrolases"/>
    <property type="match status" value="1"/>
</dbReference>
<feature type="non-terminal residue" evidence="2">
    <location>
        <position position="250"/>
    </location>
</feature>
<reference evidence="3" key="1">
    <citation type="journal article" date="2019" name="Curr. Biol.">
        <title>Genome Sequence of Striga asiatica Provides Insight into the Evolution of Plant Parasitism.</title>
        <authorList>
            <person name="Yoshida S."/>
            <person name="Kim S."/>
            <person name="Wafula E.K."/>
            <person name="Tanskanen J."/>
            <person name="Kim Y.M."/>
            <person name="Honaas L."/>
            <person name="Yang Z."/>
            <person name="Spallek T."/>
            <person name="Conn C.E."/>
            <person name="Ichihashi Y."/>
            <person name="Cheong K."/>
            <person name="Cui S."/>
            <person name="Der J.P."/>
            <person name="Gundlach H."/>
            <person name="Jiao Y."/>
            <person name="Hori C."/>
            <person name="Ishida J.K."/>
            <person name="Kasahara H."/>
            <person name="Kiba T."/>
            <person name="Kim M.S."/>
            <person name="Koo N."/>
            <person name="Laohavisit A."/>
            <person name="Lee Y.H."/>
            <person name="Lumba S."/>
            <person name="McCourt P."/>
            <person name="Mortimer J.C."/>
            <person name="Mutuku J.M."/>
            <person name="Nomura T."/>
            <person name="Sasaki-Sekimoto Y."/>
            <person name="Seto Y."/>
            <person name="Wang Y."/>
            <person name="Wakatake T."/>
            <person name="Sakakibara H."/>
            <person name="Demura T."/>
            <person name="Yamaguchi S."/>
            <person name="Yoneyama K."/>
            <person name="Manabe R.I."/>
            <person name="Nelson D.C."/>
            <person name="Schulman A.H."/>
            <person name="Timko M.P."/>
            <person name="dePamphilis C.W."/>
            <person name="Choi D."/>
            <person name="Shirasu K."/>
        </authorList>
    </citation>
    <scope>NUCLEOTIDE SEQUENCE [LARGE SCALE GENOMIC DNA]</scope>
    <source>
        <strain evidence="3">cv. UVA1</strain>
    </source>
</reference>
<dbReference type="AlphaFoldDB" id="A0A5A7Q896"/>
<dbReference type="Pfam" id="PF13307">
    <property type="entry name" value="Helicase_C_2"/>
    <property type="match status" value="1"/>
</dbReference>
<keyword evidence="3" id="KW-1185">Reference proteome</keyword>
<feature type="domain" description="ATP-dependent helicase C-terminal" evidence="1">
    <location>
        <begin position="92"/>
        <end position="230"/>
    </location>
</feature>
<accession>A0A5A7Q896</accession>
<organism evidence="2 3">
    <name type="scientific">Striga asiatica</name>
    <name type="common">Asiatic witchweed</name>
    <name type="synonym">Buchnera asiatica</name>
    <dbReference type="NCBI Taxonomy" id="4170"/>
    <lineage>
        <taxon>Eukaryota</taxon>
        <taxon>Viridiplantae</taxon>
        <taxon>Streptophyta</taxon>
        <taxon>Embryophyta</taxon>
        <taxon>Tracheophyta</taxon>
        <taxon>Spermatophyta</taxon>
        <taxon>Magnoliopsida</taxon>
        <taxon>eudicotyledons</taxon>
        <taxon>Gunneridae</taxon>
        <taxon>Pentapetalae</taxon>
        <taxon>asterids</taxon>
        <taxon>lamiids</taxon>
        <taxon>Lamiales</taxon>
        <taxon>Orobanchaceae</taxon>
        <taxon>Buchnereae</taxon>
        <taxon>Striga</taxon>
    </lineage>
</organism>
<dbReference type="PANTHER" id="PTHR11472:SF1">
    <property type="entry name" value="GENERAL TRANSCRIPTION AND DNA REPAIR FACTOR IIH HELICASE SUBUNIT XPD"/>
    <property type="match status" value="1"/>
</dbReference>
<dbReference type="GO" id="GO:0003684">
    <property type="term" value="F:damaged DNA binding"/>
    <property type="evidence" value="ECO:0007669"/>
    <property type="project" value="TreeGrafter"/>
</dbReference>
<keyword evidence="2" id="KW-0238">DNA-binding</keyword>
<keyword evidence="2" id="KW-0547">Nucleotide-binding</keyword>
<dbReference type="InterPro" id="IPR027417">
    <property type="entry name" value="P-loop_NTPase"/>
</dbReference>
<dbReference type="GO" id="GO:0045951">
    <property type="term" value="P:positive regulation of mitotic recombination"/>
    <property type="evidence" value="ECO:0007669"/>
    <property type="project" value="TreeGrafter"/>
</dbReference>
<name>A0A5A7Q896_STRAF</name>
<dbReference type="InterPro" id="IPR006555">
    <property type="entry name" value="ATP-dep_Helicase_C"/>
</dbReference>
<evidence type="ECO:0000259" key="1">
    <source>
        <dbReference type="SMART" id="SM00491"/>
    </source>
</evidence>
<evidence type="ECO:0000313" key="3">
    <source>
        <dbReference type="Proteomes" id="UP000325081"/>
    </source>
</evidence>
<dbReference type="GO" id="GO:0016818">
    <property type="term" value="F:hydrolase activity, acting on acid anhydrides, in phosphorus-containing anhydrides"/>
    <property type="evidence" value="ECO:0007669"/>
    <property type="project" value="InterPro"/>
</dbReference>
<sequence>MKFRRAEDEVQTGCGQKMKSGRRVRRHQLHCRALRRLTRTPSLVHRLLLYPIRYALMDADTAPPAHLSPADARLVSAFQDLECMIKDEFMEAEELDSESSCHVHMQSYKLIKTHDVVETTLAMDNYCRACDCEKGAGKMAEGIDFDRHYGKLVIMLGVSFQYTLSRIFILMARLEYLRETFQIKEYFISYMLSRRHILLVQRQAAQCVGCVIRPKVDYGMMIFAGKRIDAIIDRVWGSVFVLGAWGRNFV</sequence>
<keyword evidence="2" id="KW-0347">Helicase</keyword>
<keyword evidence="2" id="KW-0067">ATP-binding</keyword>
<dbReference type="GO" id="GO:0003678">
    <property type="term" value="F:DNA helicase activity"/>
    <property type="evidence" value="ECO:0007669"/>
    <property type="project" value="TreeGrafter"/>
</dbReference>
<dbReference type="SMART" id="SM00491">
    <property type="entry name" value="HELICc2"/>
    <property type="match status" value="1"/>
</dbReference>
<dbReference type="GO" id="GO:0005524">
    <property type="term" value="F:ATP binding"/>
    <property type="evidence" value="ECO:0007669"/>
    <property type="project" value="InterPro"/>
</dbReference>
<dbReference type="GO" id="GO:0005634">
    <property type="term" value="C:nucleus"/>
    <property type="evidence" value="ECO:0007669"/>
    <property type="project" value="TreeGrafter"/>
</dbReference>
<dbReference type="PANTHER" id="PTHR11472">
    <property type="entry name" value="DNA REPAIR DEAD HELICASE RAD3/XP-D SUBFAMILY MEMBER"/>
    <property type="match status" value="1"/>
</dbReference>
<dbReference type="EMBL" id="BKCP01006117">
    <property type="protein sequence ID" value="GER41485.1"/>
    <property type="molecule type" value="Genomic_DNA"/>
</dbReference>
<gene>
    <name evidence="2" type="ORF">STAS_18197</name>
</gene>
<comment type="caution">
    <text evidence="2">The sequence shown here is derived from an EMBL/GenBank/DDBJ whole genome shotgun (WGS) entry which is preliminary data.</text>
</comment>
<dbReference type="GO" id="GO:0006366">
    <property type="term" value="P:transcription by RNA polymerase II"/>
    <property type="evidence" value="ECO:0007669"/>
    <property type="project" value="TreeGrafter"/>
</dbReference>
<proteinExistence type="predicted"/>
<evidence type="ECO:0000313" key="2">
    <source>
        <dbReference type="EMBL" id="GER41485.1"/>
    </source>
</evidence>
<keyword evidence="2" id="KW-0378">Hydrolase</keyword>
<dbReference type="Proteomes" id="UP000325081">
    <property type="component" value="Unassembled WGS sequence"/>
</dbReference>
<dbReference type="OrthoDB" id="272481at2759"/>
<protein>
    <submittedName>
        <fullName evidence="2">RAD3-like DNA-binding helicase protein</fullName>
    </submittedName>
</protein>
<dbReference type="InterPro" id="IPR045028">
    <property type="entry name" value="DinG/Rad3-like"/>
</dbReference>